<comment type="caution">
    <text evidence="2">The sequence shown here is derived from an EMBL/GenBank/DDBJ whole genome shotgun (WGS) entry which is preliminary data.</text>
</comment>
<feature type="transmembrane region" description="Helical" evidence="1">
    <location>
        <begin position="80"/>
        <end position="102"/>
    </location>
</feature>
<name>A0A1F8EYN4_9BACT</name>
<feature type="transmembrane region" description="Helical" evidence="1">
    <location>
        <begin position="21"/>
        <end position="39"/>
    </location>
</feature>
<reference evidence="2 3" key="1">
    <citation type="journal article" date="2016" name="Nat. Commun.">
        <title>Thousands of microbial genomes shed light on interconnected biogeochemical processes in an aquifer system.</title>
        <authorList>
            <person name="Anantharaman K."/>
            <person name="Brown C.T."/>
            <person name="Hug L.A."/>
            <person name="Sharon I."/>
            <person name="Castelle C.J."/>
            <person name="Probst A.J."/>
            <person name="Thomas B.C."/>
            <person name="Singh A."/>
            <person name="Wilkins M.J."/>
            <person name="Karaoz U."/>
            <person name="Brodie E.L."/>
            <person name="Williams K.H."/>
            <person name="Hubbard S.S."/>
            <person name="Banfield J.F."/>
        </authorList>
    </citation>
    <scope>NUCLEOTIDE SEQUENCE [LARGE SCALE GENOMIC DNA]</scope>
</reference>
<dbReference type="Proteomes" id="UP000177507">
    <property type="component" value="Unassembled WGS sequence"/>
</dbReference>
<evidence type="ECO:0000313" key="2">
    <source>
        <dbReference type="EMBL" id="OGN05116.1"/>
    </source>
</evidence>
<evidence type="ECO:0000313" key="3">
    <source>
        <dbReference type="Proteomes" id="UP000177507"/>
    </source>
</evidence>
<dbReference type="AlphaFoldDB" id="A0A1F8EYN4"/>
<organism evidence="2 3">
    <name type="scientific">Candidatus Yanofskybacteria bacterium RIFCSPHIGHO2_01_FULL_44_17</name>
    <dbReference type="NCBI Taxonomy" id="1802668"/>
    <lineage>
        <taxon>Bacteria</taxon>
        <taxon>Candidatus Yanofskyibacteriota</taxon>
    </lineage>
</organism>
<feature type="transmembrane region" description="Helical" evidence="1">
    <location>
        <begin position="122"/>
        <end position="142"/>
    </location>
</feature>
<sequence>MDRFHRFHSIFDSANKFVGNHVPLFFLIQWFIVWAMAATGPDYLEPEVASWFWAPIIATLLSPSGMSFDMPRSRRWRREVWVANWALGAIILPFIFWNSFFLPFDVGVIHPAREAVGRVIGFNNQNVFFAGICFILIGLCFFSETRRASRRYDHF</sequence>
<evidence type="ECO:0000256" key="1">
    <source>
        <dbReference type="SAM" id="Phobius"/>
    </source>
</evidence>
<protein>
    <submittedName>
        <fullName evidence="2">Uncharacterized protein</fullName>
    </submittedName>
</protein>
<accession>A0A1F8EYN4</accession>
<keyword evidence="1" id="KW-1133">Transmembrane helix</keyword>
<gene>
    <name evidence="2" type="ORF">A2831_00365</name>
</gene>
<keyword evidence="1" id="KW-0472">Membrane</keyword>
<keyword evidence="1" id="KW-0812">Transmembrane</keyword>
<feature type="transmembrane region" description="Helical" evidence="1">
    <location>
        <begin position="51"/>
        <end position="68"/>
    </location>
</feature>
<dbReference type="EMBL" id="MGJI01000013">
    <property type="protein sequence ID" value="OGN05116.1"/>
    <property type="molecule type" value="Genomic_DNA"/>
</dbReference>
<proteinExistence type="predicted"/>